<dbReference type="Pfam" id="PF00534">
    <property type="entry name" value="Glycos_transf_1"/>
    <property type="match status" value="1"/>
</dbReference>
<evidence type="ECO:0000259" key="2">
    <source>
        <dbReference type="Pfam" id="PF00534"/>
    </source>
</evidence>
<reference evidence="3 4" key="1">
    <citation type="submission" date="2017-11" db="EMBL/GenBank/DDBJ databases">
        <title>Animal gut microbial communities from fecal samples from Wisconsin, USA.</title>
        <authorList>
            <person name="Neumann A."/>
        </authorList>
    </citation>
    <scope>NUCLEOTIDE SEQUENCE [LARGE SCALE GENOMIC DNA]</scope>
    <source>
        <strain evidence="3 4">UWS3</strain>
    </source>
</reference>
<gene>
    <name evidence="3" type="ORF">BGX16_1101</name>
</gene>
<evidence type="ECO:0000313" key="3">
    <source>
        <dbReference type="EMBL" id="PJJ41143.1"/>
    </source>
</evidence>
<comment type="caution">
    <text evidence="3">The sequence shown here is derived from an EMBL/GenBank/DDBJ whole genome shotgun (WGS) entry which is preliminary data.</text>
</comment>
<dbReference type="EMBL" id="PGEX01000001">
    <property type="protein sequence ID" value="PJJ41143.1"/>
    <property type="molecule type" value="Genomic_DNA"/>
</dbReference>
<dbReference type="PANTHER" id="PTHR46401:SF2">
    <property type="entry name" value="GLYCOSYLTRANSFERASE WBBK-RELATED"/>
    <property type="match status" value="1"/>
</dbReference>
<dbReference type="SUPFAM" id="SSF53756">
    <property type="entry name" value="UDP-Glycosyltransferase/glycogen phosphorylase"/>
    <property type="match status" value="1"/>
</dbReference>
<dbReference type="Proteomes" id="UP000231134">
    <property type="component" value="Unassembled WGS sequence"/>
</dbReference>
<dbReference type="RefSeq" id="WP_100425144.1">
    <property type="nucleotide sequence ID" value="NZ_PGEX01000001.1"/>
</dbReference>
<accession>A0A2M9A674</accession>
<organism evidence="3 4">
    <name type="scientific">Hallerella succinigenes</name>
    <dbReference type="NCBI Taxonomy" id="1896222"/>
    <lineage>
        <taxon>Bacteria</taxon>
        <taxon>Pseudomonadati</taxon>
        <taxon>Fibrobacterota</taxon>
        <taxon>Fibrobacteria</taxon>
        <taxon>Fibrobacterales</taxon>
        <taxon>Fibrobacteraceae</taxon>
        <taxon>Hallerella</taxon>
    </lineage>
</organism>
<evidence type="ECO:0000256" key="1">
    <source>
        <dbReference type="ARBA" id="ARBA00022679"/>
    </source>
</evidence>
<sequence length="428" mass="50199">MKQSLKMIFDATVLTNGFRKNDSRSGIFFVASNILRELLKRSDVDVCLYVSPEKYSEELRLKKEIYQNVPFVHNQSNVFFNSLAKILNKFWLVYEKYPRNFLLKKISAAGIIGVQGFFRKVIKIRSNNENVKNAEVFFSPVYKVPPFVRQNTGLRNYIIFYDAIPFVNLNCYTSTEWANFLRDIISSVKRTDKIFYISNHTKKDMETIFPYLTESRSSVLYLAANNNFKQISDCEILKHIREKYQIPFKKRYVFSLCTLEPRKNLVRAVRCFMTFVQKNHIEDLVWVMGGGHWDSFIKELQKNGVAWDSKYVVQAGYIDDEDLPALYSNAEWFVYTSQYEGFGLPPLEAMQCGCPVITSNNSSLPEVVGDASIMIDWDSDEQHIEAYEKYYFNKELRKENSRKGLERAKMFSWKKTVDKMVEIMKRNI</sequence>
<dbReference type="GO" id="GO:0009103">
    <property type="term" value="P:lipopolysaccharide biosynthetic process"/>
    <property type="evidence" value="ECO:0007669"/>
    <property type="project" value="TreeGrafter"/>
</dbReference>
<dbReference type="GO" id="GO:0016757">
    <property type="term" value="F:glycosyltransferase activity"/>
    <property type="evidence" value="ECO:0007669"/>
    <property type="project" value="InterPro"/>
</dbReference>
<evidence type="ECO:0000313" key="4">
    <source>
        <dbReference type="Proteomes" id="UP000231134"/>
    </source>
</evidence>
<dbReference type="OrthoDB" id="9797829at2"/>
<keyword evidence="1 3" id="KW-0808">Transferase</keyword>
<proteinExistence type="predicted"/>
<protein>
    <submittedName>
        <fullName evidence="3">Glycosyltransferase involved in cell wall biosynthesis</fullName>
    </submittedName>
</protein>
<dbReference type="CDD" id="cd03809">
    <property type="entry name" value="GT4_MtfB-like"/>
    <property type="match status" value="1"/>
</dbReference>
<feature type="domain" description="Glycosyl transferase family 1" evidence="2">
    <location>
        <begin position="240"/>
        <end position="404"/>
    </location>
</feature>
<dbReference type="Gene3D" id="3.40.50.2000">
    <property type="entry name" value="Glycogen Phosphorylase B"/>
    <property type="match status" value="1"/>
</dbReference>
<name>A0A2M9A674_9BACT</name>
<dbReference type="AlphaFoldDB" id="A0A2M9A674"/>
<keyword evidence="4" id="KW-1185">Reference proteome</keyword>
<dbReference type="PANTHER" id="PTHR46401">
    <property type="entry name" value="GLYCOSYLTRANSFERASE WBBK-RELATED"/>
    <property type="match status" value="1"/>
</dbReference>
<dbReference type="InterPro" id="IPR001296">
    <property type="entry name" value="Glyco_trans_1"/>
</dbReference>